<dbReference type="InterPro" id="IPR005119">
    <property type="entry name" value="LysR_subst-bd"/>
</dbReference>
<keyword evidence="8" id="KW-1185">Reference proteome</keyword>
<dbReference type="Gene3D" id="3.40.190.290">
    <property type="match status" value="1"/>
</dbReference>
<evidence type="ECO:0000313" key="9">
    <source>
        <dbReference type="Proteomes" id="UP000262712"/>
    </source>
</evidence>
<dbReference type="GO" id="GO:0005829">
    <property type="term" value="C:cytosol"/>
    <property type="evidence" value="ECO:0007669"/>
    <property type="project" value="TreeGrafter"/>
</dbReference>
<evidence type="ECO:0000256" key="4">
    <source>
        <dbReference type="ARBA" id="ARBA00023163"/>
    </source>
</evidence>
<dbReference type="Gene3D" id="1.10.10.10">
    <property type="entry name" value="Winged helix-like DNA-binding domain superfamily/Winged helix DNA-binding domain"/>
    <property type="match status" value="1"/>
</dbReference>
<sequence>MKITIDDLEAFIFVADFESFNLAANELGITQPALSRRIKKLEDSLGAKLLDRTTRKISVSIVGEEFIIEARRMIEEFNKSIDDVQELIKTRTGSISLTSNMSIANSILPDIVYDFKNANPNIRLRIAQDSSPEAIKKVLRRECEFAIAQFSQDDPNIEFEPLINDSFVMICNKKHPLAKKKKIKWEDFESYNFIKLSSNSRTMNILRNELSEKIDYLKGDIEVEQFAALIGLVEKNLGVSAIPSLAKFKRPEIDIITRPIDNPTVSRMLGIITYKGRSLSPASKAFCTLIKEKIKKLTK</sequence>
<evidence type="ECO:0000313" key="8">
    <source>
        <dbReference type="Proteomes" id="UP000221222"/>
    </source>
</evidence>
<dbReference type="EMBL" id="NXFY01000001">
    <property type="protein sequence ID" value="PHO19393.1"/>
    <property type="molecule type" value="Genomic_DNA"/>
</dbReference>
<evidence type="ECO:0000313" key="7">
    <source>
        <dbReference type="EMBL" id="PHO19393.1"/>
    </source>
</evidence>
<keyword evidence="4" id="KW-0804">Transcription</keyword>
<keyword evidence="2" id="KW-0805">Transcription regulation</keyword>
<dbReference type="SUPFAM" id="SSF53850">
    <property type="entry name" value="Periplasmic binding protein-like II"/>
    <property type="match status" value="1"/>
</dbReference>
<evidence type="ECO:0000259" key="5">
    <source>
        <dbReference type="PROSITE" id="PS50931"/>
    </source>
</evidence>
<dbReference type="GO" id="GO:0003700">
    <property type="term" value="F:DNA-binding transcription factor activity"/>
    <property type="evidence" value="ECO:0007669"/>
    <property type="project" value="InterPro"/>
</dbReference>
<evidence type="ECO:0000313" key="6">
    <source>
        <dbReference type="EMBL" id="AXX92164.1"/>
    </source>
</evidence>
<dbReference type="Pfam" id="PF00126">
    <property type="entry name" value="HTH_1"/>
    <property type="match status" value="1"/>
</dbReference>
<feature type="domain" description="HTH lysR-type" evidence="5">
    <location>
        <begin position="3"/>
        <end position="60"/>
    </location>
</feature>
<protein>
    <submittedName>
        <fullName evidence="6">Transcriptional regulator, LysR family</fullName>
    </submittedName>
</protein>
<dbReference type="GO" id="GO:0003677">
    <property type="term" value="F:DNA binding"/>
    <property type="evidence" value="ECO:0007669"/>
    <property type="project" value="UniProtKB-KW"/>
</dbReference>
<dbReference type="Proteomes" id="UP000221222">
    <property type="component" value="Unassembled WGS sequence"/>
</dbReference>
<dbReference type="InterPro" id="IPR036388">
    <property type="entry name" value="WH-like_DNA-bd_sf"/>
</dbReference>
<dbReference type="SUPFAM" id="SSF46785">
    <property type="entry name" value="Winged helix' DNA-binding domain"/>
    <property type="match status" value="1"/>
</dbReference>
<organism evidence="7 8">
    <name type="scientific">Malaciobacter molluscorum LMG 25693</name>
    <dbReference type="NCBI Taxonomy" id="870501"/>
    <lineage>
        <taxon>Bacteria</taxon>
        <taxon>Pseudomonadati</taxon>
        <taxon>Campylobacterota</taxon>
        <taxon>Epsilonproteobacteria</taxon>
        <taxon>Campylobacterales</taxon>
        <taxon>Arcobacteraceae</taxon>
        <taxon>Malaciobacter</taxon>
    </lineage>
</organism>
<dbReference type="RefSeq" id="WP_099341209.1">
    <property type="nucleotide sequence ID" value="NZ_CP032098.1"/>
</dbReference>
<dbReference type="FunFam" id="1.10.10.10:FF:000001">
    <property type="entry name" value="LysR family transcriptional regulator"/>
    <property type="match status" value="1"/>
</dbReference>
<comment type="similarity">
    <text evidence="1">Belongs to the LysR transcriptional regulatory family.</text>
</comment>
<proteinExistence type="inferred from homology"/>
<name>A0A2G1DLK7_9BACT</name>
<dbReference type="KEGG" id="amol:AMOL_1182"/>
<dbReference type="Proteomes" id="UP000262712">
    <property type="component" value="Chromosome"/>
</dbReference>
<dbReference type="PANTHER" id="PTHR30419">
    <property type="entry name" value="HTH-TYPE TRANSCRIPTIONAL REGULATOR YBHD"/>
    <property type="match status" value="1"/>
</dbReference>
<gene>
    <name evidence="6" type="ORF">AMOL_1182</name>
    <name evidence="7" type="ORF">CPU12_01035</name>
</gene>
<dbReference type="InterPro" id="IPR050950">
    <property type="entry name" value="HTH-type_LysR_regulators"/>
</dbReference>
<dbReference type="PANTHER" id="PTHR30419:SF30">
    <property type="entry name" value="LYSR FAMILY TRANSCRIPTIONAL REGULATOR"/>
    <property type="match status" value="1"/>
</dbReference>
<reference evidence="6 9" key="2">
    <citation type="submission" date="2018-08" db="EMBL/GenBank/DDBJ databases">
        <title>Complete genome of the Arcobacter molluscorum type strain LMG 25693.</title>
        <authorList>
            <person name="Miller W.G."/>
            <person name="Yee E."/>
            <person name="Bono J.L."/>
        </authorList>
    </citation>
    <scope>NUCLEOTIDE SEQUENCE [LARGE SCALE GENOMIC DNA]</scope>
    <source>
        <strain evidence="6 9">CECT 7696</strain>
    </source>
</reference>
<dbReference type="InterPro" id="IPR000847">
    <property type="entry name" value="LysR_HTH_N"/>
</dbReference>
<evidence type="ECO:0000256" key="3">
    <source>
        <dbReference type="ARBA" id="ARBA00023125"/>
    </source>
</evidence>
<evidence type="ECO:0000256" key="2">
    <source>
        <dbReference type="ARBA" id="ARBA00023015"/>
    </source>
</evidence>
<dbReference type="Pfam" id="PF03466">
    <property type="entry name" value="LysR_substrate"/>
    <property type="match status" value="1"/>
</dbReference>
<keyword evidence="3" id="KW-0238">DNA-binding</keyword>
<dbReference type="InterPro" id="IPR036390">
    <property type="entry name" value="WH_DNA-bd_sf"/>
</dbReference>
<accession>A0A2G1DLK7</accession>
<dbReference type="PROSITE" id="PS50931">
    <property type="entry name" value="HTH_LYSR"/>
    <property type="match status" value="1"/>
</dbReference>
<evidence type="ECO:0000256" key="1">
    <source>
        <dbReference type="ARBA" id="ARBA00009437"/>
    </source>
</evidence>
<dbReference type="PRINTS" id="PR00039">
    <property type="entry name" value="HTHLYSR"/>
</dbReference>
<dbReference type="EMBL" id="CP032098">
    <property type="protein sequence ID" value="AXX92164.1"/>
    <property type="molecule type" value="Genomic_DNA"/>
</dbReference>
<reference evidence="7 8" key="1">
    <citation type="submission" date="2017-09" db="EMBL/GenBank/DDBJ databases">
        <title>Arcobacter canalis sp. nov., a new species isolated from a water canal contaminated with urban sewage.</title>
        <authorList>
            <person name="Perez-Cataluna A."/>
            <person name="Salas-Masso N."/>
            <person name="Figueras M.J."/>
        </authorList>
    </citation>
    <scope>NUCLEOTIDE SEQUENCE [LARGE SCALE GENOMIC DNA]</scope>
    <source>
        <strain evidence="7 8">F98-3</strain>
    </source>
</reference>
<dbReference type="AlphaFoldDB" id="A0A2G1DLK7"/>